<dbReference type="InterPro" id="IPR000322">
    <property type="entry name" value="Glyco_hydro_31_TIM"/>
</dbReference>
<evidence type="ECO:0000256" key="1">
    <source>
        <dbReference type="ARBA" id="ARBA00007806"/>
    </source>
</evidence>
<evidence type="ECO:0000256" key="3">
    <source>
        <dbReference type="ARBA" id="ARBA00023180"/>
    </source>
</evidence>
<dbReference type="SUPFAM" id="SSF51445">
    <property type="entry name" value="(Trans)glycosidases"/>
    <property type="match status" value="1"/>
</dbReference>
<protein>
    <submittedName>
        <fullName evidence="8">Lysosomal alpha-glucosidase</fullName>
    </submittedName>
</protein>
<feature type="domain" description="Glycoside hydrolase family 31 TIM barrel" evidence="6">
    <location>
        <begin position="176"/>
        <end position="290"/>
    </location>
</feature>
<gene>
    <name evidence="8" type="ORF">N301_01041</name>
</gene>
<evidence type="ECO:0000313" key="9">
    <source>
        <dbReference type="Proteomes" id="UP000053858"/>
    </source>
</evidence>
<evidence type="ECO:0000259" key="7">
    <source>
        <dbReference type="Pfam" id="PF21365"/>
    </source>
</evidence>
<dbReference type="Pfam" id="PF01055">
    <property type="entry name" value="Glyco_hydro_31_2nd"/>
    <property type="match status" value="2"/>
</dbReference>
<dbReference type="InterPro" id="IPR048395">
    <property type="entry name" value="Glyco_hydro_31_C"/>
</dbReference>
<keyword evidence="2 5" id="KW-0378">Hydrolase</keyword>
<proteinExistence type="inferred from homology"/>
<dbReference type="Gene3D" id="3.20.20.80">
    <property type="entry name" value="Glycosidases"/>
    <property type="match status" value="2"/>
</dbReference>
<feature type="domain" description="Glycosyl hydrolase family 31 C-terminal" evidence="7">
    <location>
        <begin position="399"/>
        <end position="486"/>
    </location>
</feature>
<reference evidence="9" key="1">
    <citation type="journal article" date="2014" name="Science">
        <title>Comparative genomics reveals insights into avian genome evolution and adaptation.</title>
        <authorList>
            <consortium name="Avian Genome Consortium"/>
            <person name="Zhang G."/>
            <person name="Li C."/>
            <person name="Li Q."/>
            <person name="Li B."/>
            <person name="Larkin D.M."/>
            <person name="Lee C."/>
            <person name="Storz J.F."/>
            <person name="Antunes A."/>
            <person name="Greenwold M.J."/>
            <person name="Meredith R.W."/>
            <person name="Odeen A."/>
            <person name="Cui J."/>
            <person name="Zhou Q."/>
            <person name="Xu L."/>
            <person name="Pan H."/>
            <person name="Wang Z."/>
            <person name="Jin L."/>
            <person name="Zhang P."/>
            <person name="Hu H."/>
            <person name="Yang W."/>
            <person name="Hu J."/>
            <person name="Xiao J."/>
            <person name="Yang Z."/>
            <person name="Liu Y."/>
            <person name="Xie Q."/>
            <person name="Yu H."/>
            <person name="Lian J."/>
            <person name="Wen P."/>
            <person name="Zhang F."/>
            <person name="Li H."/>
            <person name="Zeng Y."/>
            <person name="Xiong Z."/>
            <person name="Liu S."/>
            <person name="Zhou L."/>
            <person name="Huang Z."/>
            <person name="An N."/>
            <person name="Wang J."/>
            <person name="Zheng Q."/>
            <person name="Xiong Y."/>
            <person name="Wang G."/>
            <person name="Wang B."/>
            <person name="Wang J."/>
            <person name="Fan Y."/>
            <person name="da Fonseca R.R."/>
            <person name="Alfaro-Nunez A."/>
            <person name="Schubert M."/>
            <person name="Orlando L."/>
            <person name="Mourier T."/>
            <person name="Howard J.T."/>
            <person name="Ganapathy G."/>
            <person name="Pfenning A."/>
            <person name="Whitney O."/>
            <person name="Rivas M.V."/>
            <person name="Hara E."/>
            <person name="Smith J."/>
            <person name="Farre M."/>
            <person name="Narayan J."/>
            <person name="Slavov G."/>
            <person name="Romanov M.N."/>
            <person name="Borges R."/>
            <person name="Machado J.P."/>
            <person name="Khan I."/>
            <person name="Springer M.S."/>
            <person name="Gatesy J."/>
            <person name="Hoffmann F.G."/>
            <person name="Opazo J.C."/>
            <person name="Hastad O."/>
            <person name="Sawyer R.H."/>
            <person name="Kim H."/>
            <person name="Kim K.W."/>
            <person name="Kim H.J."/>
            <person name="Cho S."/>
            <person name="Li N."/>
            <person name="Huang Y."/>
            <person name="Bruford M.W."/>
            <person name="Zhan X."/>
            <person name="Dixon A."/>
            <person name="Bertelsen M.F."/>
            <person name="Derryberry E."/>
            <person name="Warren W."/>
            <person name="Wilson R.K."/>
            <person name="Li S."/>
            <person name="Ray D.A."/>
            <person name="Green R.E."/>
            <person name="O'Brien S.J."/>
            <person name="Griffin D."/>
            <person name="Johnson W.E."/>
            <person name="Haussler D."/>
            <person name="Ryder O.A."/>
            <person name="Willerslev E."/>
            <person name="Graves G.R."/>
            <person name="Alstrom P."/>
            <person name="Fjeldsa J."/>
            <person name="Mindell D.P."/>
            <person name="Edwards S.V."/>
            <person name="Braun E.L."/>
            <person name="Rahbek C."/>
            <person name="Burt D.W."/>
            <person name="Houde P."/>
            <person name="Zhang Y."/>
            <person name="Yang H."/>
            <person name="Wang J."/>
            <person name="Jarvis E.D."/>
            <person name="Gilbert M.T."/>
            <person name="Wang J."/>
        </authorList>
    </citation>
    <scope>NUCLEOTIDE SEQUENCE [LARGE SCALE GENOMIC DNA]</scope>
</reference>
<dbReference type="PANTHER" id="PTHR22762">
    <property type="entry name" value="ALPHA-GLUCOSIDASE"/>
    <property type="match status" value="1"/>
</dbReference>
<dbReference type="PANTHER" id="PTHR22762:SF92">
    <property type="entry name" value="LYSOSOMAL ALPHA-GLUCOSIDASE"/>
    <property type="match status" value="1"/>
</dbReference>
<dbReference type="CDD" id="cd14752">
    <property type="entry name" value="GH31_N"/>
    <property type="match status" value="1"/>
</dbReference>
<dbReference type="FunFam" id="2.60.40.1180:FF:000001">
    <property type="entry name" value="Maltase-glucoamylase, intestinal"/>
    <property type="match status" value="1"/>
</dbReference>
<evidence type="ECO:0000256" key="2">
    <source>
        <dbReference type="ARBA" id="ARBA00022801"/>
    </source>
</evidence>
<evidence type="ECO:0000259" key="6">
    <source>
        <dbReference type="Pfam" id="PF01055"/>
    </source>
</evidence>
<dbReference type="GO" id="GO:0005765">
    <property type="term" value="C:lysosomal membrane"/>
    <property type="evidence" value="ECO:0007669"/>
    <property type="project" value="TreeGrafter"/>
</dbReference>
<dbReference type="InterPro" id="IPR013780">
    <property type="entry name" value="Glyco_hydro_b"/>
</dbReference>
<dbReference type="AlphaFoldDB" id="A0A0A0AP09"/>
<dbReference type="GO" id="GO:0004558">
    <property type="term" value="F:alpha-1,4-glucosidase activity"/>
    <property type="evidence" value="ECO:0007669"/>
    <property type="project" value="TreeGrafter"/>
</dbReference>
<accession>A0A0A0AP09</accession>
<dbReference type="Pfam" id="PF21365">
    <property type="entry name" value="Glyco_hydro_31_3rd"/>
    <property type="match status" value="1"/>
</dbReference>
<dbReference type="GO" id="GO:0030246">
    <property type="term" value="F:carbohydrate binding"/>
    <property type="evidence" value="ECO:0007669"/>
    <property type="project" value="InterPro"/>
</dbReference>
<dbReference type="EMBL" id="KL872206">
    <property type="protein sequence ID" value="KGL94785.1"/>
    <property type="molecule type" value="Genomic_DNA"/>
</dbReference>
<feature type="non-terminal residue" evidence="8">
    <location>
        <position position="565"/>
    </location>
</feature>
<dbReference type="InterPro" id="IPR017853">
    <property type="entry name" value="GH"/>
</dbReference>
<dbReference type="Gene3D" id="2.60.40.1760">
    <property type="entry name" value="glycosyl hydrolase (family 31)"/>
    <property type="match status" value="1"/>
</dbReference>
<comment type="similarity">
    <text evidence="1 5">Belongs to the glycosyl hydrolase 31 family.</text>
</comment>
<sequence length="565" mass="61650">LNTTVAPLFFADQFLQISTSLPSRFISGLGEHLTPLVLDTAWTRVTLWNRDMAPVVWSGAEGKGDGSSALAGATHGLLSCSSGARPSPDVLLQPSPALTWRTTGGILDFYIFLGPDPKSVVRQYLDVVGRSQVLPGSLWLKAAMGGLMGSPCGAGSHGGVWGDPLLPEHRYCHTQDVQWNDLDYADAKRDFTFNKKSFRDYPEMVQDFHRRGLRYIMIVVSDTPGRAGAPAGVGWHRVVLCGAFPIPSSLPQVWPGPTVFPDFTNPETHEWWYDMVKDFHDQVPFDGMWIVSGPGRAAGCGSPAPALHLCWALVRQGAAPFPPLLSPSPPRTCPSRIPERRPPFLPALSKHPPPASPLQPQEPYAFSPAAQAAMRNALRLRYSLLPFLYTLFHRAHSAGETVARPLFLEFPKDPNTWAVDRQLMWGGGLLVTPVLEAGQTKVSGYFPAGTWYSLAGDSTIHSKGQWILLPAPLDTINVHVRAGHILPLQEPAFSTAESRNKGMALVVALTPDGFARGDLFWDDGESWQTFEKGDYTEILFLATNVSEGGQLLRASAHLDGVLLEA</sequence>
<dbReference type="Gene3D" id="2.60.40.1180">
    <property type="entry name" value="Golgi alpha-mannosidase II"/>
    <property type="match status" value="2"/>
</dbReference>
<evidence type="ECO:0000256" key="5">
    <source>
        <dbReference type="RuleBase" id="RU361185"/>
    </source>
</evidence>
<feature type="domain" description="Glycoside hydrolase family 31 TIM barrel" evidence="6">
    <location>
        <begin position="357"/>
        <end position="391"/>
    </location>
</feature>
<keyword evidence="3" id="KW-0325">Glycoprotein</keyword>
<evidence type="ECO:0000313" key="8">
    <source>
        <dbReference type="EMBL" id="KGL94785.1"/>
    </source>
</evidence>
<dbReference type="Proteomes" id="UP000053858">
    <property type="component" value="Unassembled WGS sequence"/>
</dbReference>
<dbReference type="GO" id="GO:0007040">
    <property type="term" value="P:lysosome organization"/>
    <property type="evidence" value="ECO:0007669"/>
    <property type="project" value="TreeGrafter"/>
</dbReference>
<dbReference type="GO" id="GO:0005980">
    <property type="term" value="P:glycogen catabolic process"/>
    <property type="evidence" value="ECO:0007669"/>
    <property type="project" value="TreeGrafter"/>
</dbReference>
<keyword evidence="9" id="KW-1185">Reference proteome</keyword>
<name>A0A0A0AP09_CHAVO</name>
<feature type="non-terminal residue" evidence="8">
    <location>
        <position position="1"/>
    </location>
</feature>
<dbReference type="SUPFAM" id="SSF51011">
    <property type="entry name" value="Glycosyl hydrolase domain"/>
    <property type="match status" value="1"/>
</dbReference>
<dbReference type="InterPro" id="IPR011013">
    <property type="entry name" value="Gal_mutarotase_sf_dom"/>
</dbReference>
<organism evidence="8 9">
    <name type="scientific">Charadrius vociferus</name>
    <name type="common">Killdeer</name>
    <name type="synonym">Aegialitis vocifera</name>
    <dbReference type="NCBI Taxonomy" id="50402"/>
    <lineage>
        <taxon>Eukaryota</taxon>
        <taxon>Metazoa</taxon>
        <taxon>Chordata</taxon>
        <taxon>Craniata</taxon>
        <taxon>Vertebrata</taxon>
        <taxon>Euteleostomi</taxon>
        <taxon>Archelosauria</taxon>
        <taxon>Archosauria</taxon>
        <taxon>Dinosauria</taxon>
        <taxon>Saurischia</taxon>
        <taxon>Theropoda</taxon>
        <taxon>Coelurosauria</taxon>
        <taxon>Aves</taxon>
        <taxon>Neognathae</taxon>
        <taxon>Neoaves</taxon>
        <taxon>Charadriiformes</taxon>
        <taxon>Charadriidae</taxon>
        <taxon>Charadrius</taxon>
    </lineage>
</organism>
<evidence type="ECO:0000256" key="4">
    <source>
        <dbReference type="ARBA" id="ARBA00023295"/>
    </source>
</evidence>
<keyword evidence="4 5" id="KW-0326">Glycosidase</keyword>
<dbReference type="STRING" id="50402.A0A0A0AP09"/>
<dbReference type="SUPFAM" id="SSF74650">
    <property type="entry name" value="Galactose mutarotase-like"/>
    <property type="match status" value="1"/>
</dbReference>